<dbReference type="InterPro" id="IPR042566">
    <property type="entry name" value="L1_C"/>
</dbReference>
<evidence type="ECO:0000259" key="1">
    <source>
        <dbReference type="Pfam" id="PF02994"/>
    </source>
</evidence>
<dbReference type="InterPro" id="IPR004244">
    <property type="entry name" value="Transposase_22"/>
</dbReference>
<dbReference type="Pfam" id="PF02994">
    <property type="entry name" value="Transposase_22"/>
    <property type="match status" value="1"/>
</dbReference>
<sequence length="128" mass="15543">MNPKRPTPRHIIIKMQKVQDKERILKAARERQLLAYKDVPIRLSADFSKETLQARREWQEIFRVMKSKNLQPRLLYPAKLSFRIDGHIKTFPDKKKLKEFIITKPLLYEMMKGLFEEKDKKYVQTKWQ</sequence>
<proteinExistence type="predicted"/>
<dbReference type="InParanoid" id="A0A7J8HCG7"/>
<dbReference type="AlphaFoldDB" id="A0A7J8HCG7"/>
<dbReference type="Gene3D" id="3.30.70.1820">
    <property type="entry name" value="L1 transposable element, RRM domain"/>
    <property type="match status" value="1"/>
</dbReference>
<gene>
    <name evidence="3" type="ORF">HJG59_011141</name>
</gene>
<dbReference type="EMBL" id="JACASF010000007">
    <property type="protein sequence ID" value="KAF6469780.1"/>
    <property type="molecule type" value="Genomic_DNA"/>
</dbReference>
<comment type="caution">
    <text evidence="3">The sequence shown here is derived from an EMBL/GenBank/DDBJ whole genome shotgun (WGS) entry which is preliminary data.</text>
</comment>
<dbReference type="Pfam" id="PF17490">
    <property type="entry name" value="Tnp_22_dsRBD"/>
    <property type="match status" value="1"/>
</dbReference>
<reference evidence="3 4" key="1">
    <citation type="journal article" date="2020" name="Nature">
        <title>Six reference-quality genomes reveal evolution of bat adaptations.</title>
        <authorList>
            <person name="Jebb D."/>
            <person name="Huang Z."/>
            <person name="Pippel M."/>
            <person name="Hughes G.M."/>
            <person name="Lavrichenko K."/>
            <person name="Devanna P."/>
            <person name="Winkler S."/>
            <person name="Jermiin L.S."/>
            <person name="Skirmuntt E.C."/>
            <person name="Katzourakis A."/>
            <person name="Burkitt-Gray L."/>
            <person name="Ray D.A."/>
            <person name="Sullivan K.A.M."/>
            <person name="Roscito J.G."/>
            <person name="Kirilenko B.M."/>
            <person name="Davalos L.M."/>
            <person name="Corthals A.P."/>
            <person name="Power M.L."/>
            <person name="Jones G."/>
            <person name="Ransome R.D."/>
            <person name="Dechmann D.K.N."/>
            <person name="Locatelli A.G."/>
            <person name="Puechmaille S.J."/>
            <person name="Fedrigo O."/>
            <person name="Jarvis E.D."/>
            <person name="Hiller M."/>
            <person name="Vernes S.C."/>
            <person name="Myers E.W."/>
            <person name="Teeling E.C."/>
        </authorList>
    </citation>
    <scope>NUCLEOTIDE SEQUENCE [LARGE SCALE GENOMIC DNA]</scope>
    <source>
        <strain evidence="3">MMolMol1</strain>
        <tissue evidence="3">Muscle</tissue>
    </source>
</reference>
<name>A0A7J8HCG7_MOLMO</name>
<evidence type="ECO:0000313" key="4">
    <source>
        <dbReference type="Proteomes" id="UP000550707"/>
    </source>
</evidence>
<keyword evidence="4" id="KW-1185">Reference proteome</keyword>
<dbReference type="Gene3D" id="3.30.250.20">
    <property type="entry name" value="L1 transposable element, C-terminal domain"/>
    <property type="match status" value="1"/>
</dbReference>
<dbReference type="InterPro" id="IPR043636">
    <property type="entry name" value="L1_RRM_dom"/>
</dbReference>
<dbReference type="PANTHER" id="PTHR11505">
    <property type="entry name" value="L1 TRANSPOSABLE ELEMENT-RELATED"/>
    <property type="match status" value="1"/>
</dbReference>
<evidence type="ECO:0008006" key="5">
    <source>
        <dbReference type="Google" id="ProtNLM"/>
    </source>
</evidence>
<evidence type="ECO:0000313" key="3">
    <source>
        <dbReference type="EMBL" id="KAF6469780.1"/>
    </source>
</evidence>
<evidence type="ECO:0000259" key="2">
    <source>
        <dbReference type="Pfam" id="PF17490"/>
    </source>
</evidence>
<dbReference type="InterPro" id="IPR035300">
    <property type="entry name" value="L1_dsRBD"/>
</dbReference>
<protein>
    <recommendedName>
        <fullName evidence="5">L1 transposable element RRM domain-containing protein</fullName>
    </recommendedName>
</protein>
<feature type="domain" description="L1 transposable element RRM" evidence="1">
    <location>
        <begin position="4"/>
        <end position="46"/>
    </location>
</feature>
<dbReference type="Proteomes" id="UP000550707">
    <property type="component" value="Unassembled WGS sequence"/>
</dbReference>
<organism evidence="3 4">
    <name type="scientific">Molossus molossus</name>
    <name type="common">Pallas' mastiff bat</name>
    <name type="synonym">Vespertilio molossus</name>
    <dbReference type="NCBI Taxonomy" id="27622"/>
    <lineage>
        <taxon>Eukaryota</taxon>
        <taxon>Metazoa</taxon>
        <taxon>Chordata</taxon>
        <taxon>Craniata</taxon>
        <taxon>Vertebrata</taxon>
        <taxon>Euteleostomi</taxon>
        <taxon>Mammalia</taxon>
        <taxon>Eutheria</taxon>
        <taxon>Laurasiatheria</taxon>
        <taxon>Chiroptera</taxon>
        <taxon>Yangochiroptera</taxon>
        <taxon>Molossidae</taxon>
        <taxon>Molossus</taxon>
    </lineage>
</organism>
<accession>A0A7J8HCG7</accession>
<feature type="domain" description="L1 transposable element dsRBD-like" evidence="2">
    <location>
        <begin position="50"/>
        <end position="112"/>
    </location>
</feature>